<accession>A0A2T0TNC7</accession>
<sequence>MLLHFFVLSGTDRTSSTIHPFIQANQETYQSVPAIFATLTHSHLAPPTNGNRTG</sequence>
<organism evidence="1 2">
    <name type="scientific">Spirosoma oryzae</name>
    <dbReference type="NCBI Taxonomy" id="1469603"/>
    <lineage>
        <taxon>Bacteria</taxon>
        <taxon>Pseudomonadati</taxon>
        <taxon>Bacteroidota</taxon>
        <taxon>Cytophagia</taxon>
        <taxon>Cytophagales</taxon>
        <taxon>Cytophagaceae</taxon>
        <taxon>Spirosoma</taxon>
    </lineage>
</organism>
<reference evidence="1 2" key="1">
    <citation type="submission" date="2018-03" db="EMBL/GenBank/DDBJ databases">
        <title>Genomic Encyclopedia of Archaeal and Bacterial Type Strains, Phase II (KMG-II): from individual species to whole genera.</title>
        <authorList>
            <person name="Goeker M."/>
        </authorList>
    </citation>
    <scope>NUCLEOTIDE SEQUENCE [LARGE SCALE GENOMIC DNA]</scope>
    <source>
        <strain evidence="1 2">DSM 28354</strain>
    </source>
</reference>
<proteinExistence type="predicted"/>
<dbReference type="AlphaFoldDB" id="A0A2T0TNC7"/>
<comment type="caution">
    <text evidence="1">The sequence shown here is derived from an EMBL/GenBank/DDBJ whole genome shotgun (WGS) entry which is preliminary data.</text>
</comment>
<protein>
    <submittedName>
        <fullName evidence="1">Uncharacterized protein</fullName>
    </submittedName>
</protein>
<gene>
    <name evidence="1" type="ORF">CLV58_101219</name>
</gene>
<dbReference type="RefSeq" id="WP_170108621.1">
    <property type="nucleotide sequence ID" value="NZ_PVTE01000001.1"/>
</dbReference>
<name>A0A2T0TNC7_9BACT</name>
<dbReference type="EMBL" id="PVTE01000001">
    <property type="protein sequence ID" value="PRY47153.1"/>
    <property type="molecule type" value="Genomic_DNA"/>
</dbReference>
<evidence type="ECO:0000313" key="2">
    <source>
        <dbReference type="Proteomes" id="UP000238375"/>
    </source>
</evidence>
<evidence type="ECO:0000313" key="1">
    <source>
        <dbReference type="EMBL" id="PRY47153.1"/>
    </source>
</evidence>
<keyword evidence="2" id="KW-1185">Reference proteome</keyword>
<dbReference type="Proteomes" id="UP000238375">
    <property type="component" value="Unassembled WGS sequence"/>
</dbReference>